<dbReference type="RefSeq" id="WP_330086264.1">
    <property type="nucleotide sequence ID" value="NZ_JAUGZK010000001.1"/>
</dbReference>
<evidence type="ECO:0000313" key="1">
    <source>
        <dbReference type="EMBL" id="MEE2022907.1"/>
    </source>
</evidence>
<dbReference type="Proteomes" id="UP001339167">
    <property type="component" value="Unassembled WGS sequence"/>
</dbReference>
<reference evidence="1 2" key="1">
    <citation type="submission" date="2023-06" db="EMBL/GenBank/DDBJ databases">
        <title>Alkalimonas sp., MEB004 an alkaliphilic bacterium isolated from Lonar Lake, India.</title>
        <authorList>
            <person name="Joshi A."/>
            <person name="Thite S."/>
        </authorList>
    </citation>
    <scope>NUCLEOTIDE SEQUENCE [LARGE SCALE GENOMIC DNA]</scope>
    <source>
        <strain evidence="1 2">MEB004</strain>
    </source>
</reference>
<protein>
    <submittedName>
        <fullName evidence="1">Uncharacterized protein</fullName>
    </submittedName>
</protein>
<comment type="caution">
    <text evidence="1">The sequence shown here is derived from an EMBL/GenBank/DDBJ whole genome shotgun (WGS) entry which is preliminary data.</text>
</comment>
<proteinExistence type="predicted"/>
<dbReference type="EMBL" id="JAUGZK010000001">
    <property type="protein sequence ID" value="MEE2022907.1"/>
    <property type="molecule type" value="Genomic_DNA"/>
</dbReference>
<gene>
    <name evidence="1" type="ORF">QWF21_01505</name>
</gene>
<name>A0ABU7JB34_9GAMM</name>
<keyword evidence="2" id="KW-1185">Reference proteome</keyword>
<accession>A0ABU7JB34</accession>
<sequence length="393" mass="45044">MLIMIVSVLLLLFIGLFVLVLRKKHMHLWLGSYLRQCLTPRPKHQGPKHILFCFVDHFEPQWKNKDLARERARVDRWYHDYPAMASQHQDADGQPPKHTFFYPEEEYRHEHLAKLSDLCARGYGEIEIHLHHDDDTAENLYKTLTEFAQVLHHEHGALPLHPETGQIQYAFIHGNWALDNSLPGGKHCGVNNELKVLKDSGCYVDMTLPSAPSPAQTRKINSIYYATGRDGQCKSHDSGVDVEVGKAASGDLMILQGPLGLNFSWRTQSGMPHIENSDVRKTMPLLKTRIDQWVNSNIHVKGRPEWVFIKVHTHGAQEGDMDTLLGEPRHFLHGYLEEQYNDGKQYVLHYVSAREMYNIAKAAEAGKSGNPNDYRDYFLPRPQFKALVKASEQ</sequence>
<organism evidence="1 2">
    <name type="scientific">Alkalimonas mucilaginosa</name>
    <dbReference type="NCBI Taxonomy" id="3057676"/>
    <lineage>
        <taxon>Bacteria</taxon>
        <taxon>Pseudomonadati</taxon>
        <taxon>Pseudomonadota</taxon>
        <taxon>Gammaproteobacteria</taxon>
        <taxon>Alkalimonas</taxon>
    </lineage>
</organism>
<evidence type="ECO:0000313" key="2">
    <source>
        <dbReference type="Proteomes" id="UP001339167"/>
    </source>
</evidence>